<evidence type="ECO:0000313" key="2">
    <source>
        <dbReference type="EMBL" id="CAJ2507352.1"/>
    </source>
</evidence>
<protein>
    <submittedName>
        <fullName evidence="2">Uu.00g085380.m01.CDS01</fullName>
    </submittedName>
</protein>
<evidence type="ECO:0000256" key="1">
    <source>
        <dbReference type="SAM" id="Phobius"/>
    </source>
</evidence>
<organism evidence="2 3">
    <name type="scientific">Anthostomella pinea</name>
    <dbReference type="NCBI Taxonomy" id="933095"/>
    <lineage>
        <taxon>Eukaryota</taxon>
        <taxon>Fungi</taxon>
        <taxon>Dikarya</taxon>
        <taxon>Ascomycota</taxon>
        <taxon>Pezizomycotina</taxon>
        <taxon>Sordariomycetes</taxon>
        <taxon>Xylariomycetidae</taxon>
        <taxon>Xylariales</taxon>
        <taxon>Xylariaceae</taxon>
        <taxon>Anthostomella</taxon>
    </lineage>
</organism>
<accession>A0AAI8YJT9</accession>
<sequence>MAVGESIVTDPFADGAIGIDIVISMIVVPIDIIMIVIPVSARLDGSRGHSRSITATTWGTSSVRKDTVGAQH</sequence>
<gene>
    <name evidence="2" type="ORF">KHLLAP_LOCUS7820</name>
</gene>
<proteinExistence type="predicted"/>
<dbReference type="EMBL" id="CAUWAG010000010">
    <property type="protein sequence ID" value="CAJ2507352.1"/>
    <property type="molecule type" value="Genomic_DNA"/>
</dbReference>
<comment type="caution">
    <text evidence="2">The sequence shown here is derived from an EMBL/GenBank/DDBJ whole genome shotgun (WGS) entry which is preliminary data.</text>
</comment>
<keyword evidence="1" id="KW-0472">Membrane</keyword>
<reference evidence="2" key="1">
    <citation type="submission" date="2023-10" db="EMBL/GenBank/DDBJ databases">
        <authorList>
            <person name="Hackl T."/>
        </authorList>
    </citation>
    <scope>NUCLEOTIDE SEQUENCE</scope>
</reference>
<dbReference type="Proteomes" id="UP001295740">
    <property type="component" value="Unassembled WGS sequence"/>
</dbReference>
<evidence type="ECO:0000313" key="3">
    <source>
        <dbReference type="Proteomes" id="UP001295740"/>
    </source>
</evidence>
<keyword evidence="3" id="KW-1185">Reference proteome</keyword>
<dbReference type="AlphaFoldDB" id="A0AAI8YJT9"/>
<keyword evidence="1" id="KW-0812">Transmembrane</keyword>
<feature type="transmembrane region" description="Helical" evidence="1">
    <location>
        <begin position="21"/>
        <end position="41"/>
    </location>
</feature>
<keyword evidence="1" id="KW-1133">Transmembrane helix</keyword>
<name>A0AAI8YJT9_9PEZI</name>